<dbReference type="InterPro" id="IPR029062">
    <property type="entry name" value="Class_I_gatase-like"/>
</dbReference>
<dbReference type="InterPro" id="IPR006221">
    <property type="entry name" value="TrpG/PapA_dom"/>
</dbReference>
<evidence type="ECO:0000256" key="7">
    <source>
        <dbReference type="ARBA" id="ARBA00022962"/>
    </source>
</evidence>
<feature type="region of interest" description="Disordered" evidence="10">
    <location>
        <begin position="256"/>
        <end position="289"/>
    </location>
</feature>
<dbReference type="Pfam" id="PF00425">
    <property type="entry name" value="Chorismate_bind"/>
    <property type="match status" value="1"/>
</dbReference>
<reference evidence="14" key="1">
    <citation type="submission" date="2022-10" db="EMBL/GenBank/DDBJ databases">
        <title>Culturing micro-colonial fungi from biological soil crusts in the Mojave desert and describing Neophaeococcomyces mojavensis, and introducing the new genera and species Taxawa tesnikishii.</title>
        <authorList>
            <person name="Kurbessoian T."/>
            <person name="Stajich J.E."/>
        </authorList>
    </citation>
    <scope>NUCLEOTIDE SEQUENCE</scope>
    <source>
        <strain evidence="14">TK_1</strain>
    </source>
</reference>
<organism evidence="14 15">
    <name type="scientific">Coniosporium apollinis</name>
    <dbReference type="NCBI Taxonomy" id="61459"/>
    <lineage>
        <taxon>Eukaryota</taxon>
        <taxon>Fungi</taxon>
        <taxon>Dikarya</taxon>
        <taxon>Ascomycota</taxon>
        <taxon>Pezizomycotina</taxon>
        <taxon>Dothideomycetes</taxon>
        <taxon>Dothideomycetes incertae sedis</taxon>
        <taxon>Coniosporium</taxon>
    </lineage>
</organism>
<gene>
    <name evidence="14" type="primary">ABZ1</name>
    <name evidence="14" type="ORF">H2201_005964</name>
</gene>
<feature type="domain" description="Anthranilate synthase component I N-terminal" evidence="13">
    <location>
        <begin position="404"/>
        <end position="523"/>
    </location>
</feature>
<dbReference type="PRINTS" id="PR00099">
    <property type="entry name" value="CPSGATASE"/>
</dbReference>
<feature type="domain" description="Glutamine amidotransferase" evidence="11">
    <location>
        <begin position="12"/>
        <end position="225"/>
    </location>
</feature>
<feature type="compositionally biased region" description="Acidic residues" evidence="10">
    <location>
        <begin position="391"/>
        <end position="400"/>
    </location>
</feature>
<name>A0ABQ9NNB3_9PEZI</name>
<evidence type="ECO:0000256" key="2">
    <source>
        <dbReference type="ARBA" id="ARBA00005009"/>
    </source>
</evidence>
<evidence type="ECO:0000256" key="10">
    <source>
        <dbReference type="SAM" id="MobiDB-lite"/>
    </source>
</evidence>
<dbReference type="SUPFAM" id="SSF56322">
    <property type="entry name" value="ADC synthase"/>
    <property type="match status" value="1"/>
</dbReference>
<dbReference type="Pfam" id="PF04715">
    <property type="entry name" value="Anth_synt_I_N"/>
    <property type="match status" value="1"/>
</dbReference>
<proteinExistence type="inferred from homology"/>
<dbReference type="CDD" id="cd01743">
    <property type="entry name" value="GATase1_Anthranilate_Synthase"/>
    <property type="match status" value="1"/>
</dbReference>
<dbReference type="PANTHER" id="PTHR11236">
    <property type="entry name" value="AMINOBENZOATE/ANTHRANILATE SYNTHASE"/>
    <property type="match status" value="1"/>
</dbReference>
<dbReference type="PANTHER" id="PTHR11236:SF18">
    <property type="entry name" value="AMINODEOXYCHORISMATE SYNTHASE"/>
    <property type="match status" value="1"/>
</dbReference>
<dbReference type="EMBL" id="JAPDRL010000048">
    <property type="protein sequence ID" value="KAJ9662680.1"/>
    <property type="molecule type" value="Genomic_DNA"/>
</dbReference>
<evidence type="ECO:0000256" key="5">
    <source>
        <dbReference type="ARBA" id="ARBA00022679"/>
    </source>
</evidence>
<keyword evidence="15" id="KW-1185">Reference proteome</keyword>
<comment type="similarity">
    <text evidence="3">In the C-terminal section; belongs to the anthranilate synthase component I family.</text>
</comment>
<comment type="caution">
    <text evidence="14">The sequence shown here is derived from an EMBL/GenBank/DDBJ whole genome shotgun (WGS) entry which is preliminary data.</text>
</comment>
<evidence type="ECO:0000256" key="8">
    <source>
        <dbReference type="ARBA" id="ARBA00031329"/>
    </source>
</evidence>
<dbReference type="EC" id="2.6.1.85" evidence="4"/>
<dbReference type="PRINTS" id="PR00095">
    <property type="entry name" value="ANTSNTHASEI"/>
</dbReference>
<dbReference type="PROSITE" id="PS51273">
    <property type="entry name" value="GATASE_TYPE_1"/>
    <property type="match status" value="1"/>
</dbReference>
<dbReference type="Pfam" id="PF00117">
    <property type="entry name" value="GATase"/>
    <property type="match status" value="1"/>
</dbReference>
<comment type="pathway">
    <text evidence="2">Cofactor biosynthesis; tetrahydrofolate biosynthesis; 4-aminobenzoate from chorismate: step 1/2.</text>
</comment>
<evidence type="ECO:0000259" key="11">
    <source>
        <dbReference type="Pfam" id="PF00117"/>
    </source>
</evidence>
<comment type="catalytic activity">
    <reaction evidence="1">
        <text>chorismate + L-glutamine = 4-amino-4-deoxychorismate + L-glutamate</text>
        <dbReference type="Rhea" id="RHEA:11672"/>
        <dbReference type="ChEBI" id="CHEBI:29748"/>
        <dbReference type="ChEBI" id="CHEBI:29985"/>
        <dbReference type="ChEBI" id="CHEBI:58359"/>
        <dbReference type="ChEBI" id="CHEBI:58406"/>
        <dbReference type="EC" id="2.6.1.85"/>
    </reaction>
</comment>
<dbReference type="Proteomes" id="UP001172684">
    <property type="component" value="Unassembled WGS sequence"/>
</dbReference>
<dbReference type="InterPro" id="IPR017926">
    <property type="entry name" value="GATASE"/>
</dbReference>
<evidence type="ECO:0000256" key="6">
    <source>
        <dbReference type="ARBA" id="ARBA00022909"/>
    </source>
</evidence>
<dbReference type="InterPro" id="IPR015890">
    <property type="entry name" value="Chorismate_C"/>
</dbReference>
<accession>A0ABQ9NNB3</accession>
<keyword evidence="6" id="KW-0289">Folate biosynthesis</keyword>
<dbReference type="InterPro" id="IPR019999">
    <property type="entry name" value="Anth_synth_I-like"/>
</dbReference>
<evidence type="ECO:0000259" key="13">
    <source>
        <dbReference type="Pfam" id="PF04715"/>
    </source>
</evidence>
<dbReference type="Gene3D" id="3.60.120.10">
    <property type="entry name" value="Anthranilate synthase"/>
    <property type="match status" value="1"/>
</dbReference>
<evidence type="ECO:0000259" key="12">
    <source>
        <dbReference type="Pfam" id="PF00425"/>
    </source>
</evidence>
<evidence type="ECO:0000256" key="3">
    <source>
        <dbReference type="ARBA" id="ARBA00005970"/>
    </source>
</evidence>
<dbReference type="InterPro" id="IPR005801">
    <property type="entry name" value="ADC_synthase"/>
</dbReference>
<evidence type="ECO:0000256" key="9">
    <source>
        <dbReference type="ARBA" id="ARBA00031904"/>
    </source>
</evidence>
<keyword evidence="5 14" id="KW-0808">Transferase</keyword>
<dbReference type="Gene3D" id="3.40.50.880">
    <property type="match status" value="1"/>
</dbReference>
<protein>
    <recommendedName>
        <fullName evidence="4">aminodeoxychorismate synthase</fullName>
        <ecNumber evidence="4">2.6.1.85</ecNumber>
    </recommendedName>
    <alternativeName>
        <fullName evidence="8">Para-aminobenzoate synthase</fullName>
    </alternativeName>
    <alternativeName>
        <fullName evidence="9">p-aminobenzoic acid synthase</fullName>
    </alternativeName>
</protein>
<feature type="compositionally biased region" description="Basic residues" evidence="10">
    <location>
        <begin position="278"/>
        <end position="288"/>
    </location>
</feature>
<keyword evidence="7" id="KW-0315">Glutamine amidotransferase</keyword>
<dbReference type="GO" id="GO:0046820">
    <property type="term" value="F:4-amino-4-deoxychorismate synthase activity"/>
    <property type="evidence" value="ECO:0007669"/>
    <property type="project" value="UniProtKB-EC"/>
</dbReference>
<evidence type="ECO:0000256" key="1">
    <source>
        <dbReference type="ARBA" id="ARBA00001000"/>
    </source>
</evidence>
<evidence type="ECO:0000313" key="14">
    <source>
        <dbReference type="EMBL" id="KAJ9662680.1"/>
    </source>
</evidence>
<feature type="compositionally biased region" description="Polar residues" evidence="10">
    <location>
        <begin position="257"/>
        <end position="277"/>
    </location>
</feature>
<feature type="domain" description="Chorismate-utilising enzyme C-terminal" evidence="12">
    <location>
        <begin position="614"/>
        <end position="896"/>
    </location>
</feature>
<keyword evidence="14" id="KW-0032">Aminotransferase</keyword>
<feature type="region of interest" description="Disordered" evidence="10">
    <location>
        <begin position="382"/>
        <end position="403"/>
    </location>
</feature>
<evidence type="ECO:0000313" key="15">
    <source>
        <dbReference type="Proteomes" id="UP001172684"/>
    </source>
</evidence>
<dbReference type="SUPFAM" id="SSF52317">
    <property type="entry name" value="Class I glutamine amidotransferase-like"/>
    <property type="match status" value="1"/>
</dbReference>
<sequence length="911" mass="102159">MDDKPRRLRLLFLDAYDSFANNIIALFEHTFATTVTRIYIDDPQFWDSATLCARKDFYSLLNLFDAVIAGPGPGTPLDAQDVGLIGELWSLSPESQLPVLGICLGFQSLALAFGAKIEILNEPRHGIITEVIHRGTHLFWDLDKIWATQYHSLHVNIQHCIQVQEKVYHARDIWSPSQACPSLEPLAWDYDHDRHNGAVLMGVVHKSLPLCGVQYHPESICTDSEGAKIVGNWLEHVRTWNAKNRVGETKPIHARETSQAAENGAHTSPLRQQSSLRVTKKSPPHRRRASWDAVKVLAEQLPMANGGYIKRLSQTLNIVDNPTASGRSKLLSLISAHLNTSDEPNQPRVVQWDSLRQSGLRVGSICELLGIPVTEAVVLESGDHCEKSSDNDNDDESDYDDGPRTDRFSIIGLFIPERTLRIHYYVYNQVLELRSGTDTVIFSMQTADVWSDLKAIVEHFRAINGPTELPFWGGLMGFVSYEAGLETIGVVPSTKQETSSRADICFALIMRSIVVDHSNEMIYYQTIERNDWDWLHLARTRLQEPYKDFTRPNVPGLVETAWRPVISQTLKDEMRVPDIDSWIGKNTHNARNTIFLHVKRHFLRQALATGIRNSTYSRKVQECQEAIRAGNSYELCLTDQSTMRLPISPPEVGLSWVLYRDLVGKNPAPFNAYLRIGQDGHDVHIISSSPERFLSVSRNGKCQYRPIKGTVKKQRGVTREDAEFILSSSKERAENLMIVDLIRHDLHGVVGAGNVEVTKLMRVEEFETVYQLVSVIEGDLKSAKEPKTAVDLLAASLPPGSMTGAPKKRSCQILQDIEKETGRRGIYSGVIGYLDVGGGADFSVAIRSAYKYDDELTTLRKPDGSLRAYDTWRIGAGGAVTSQSTAEGEYEEMLAKRDTVARVFTQCIIDM</sequence>
<dbReference type="InterPro" id="IPR006805">
    <property type="entry name" value="Anth_synth_I_N"/>
</dbReference>
<evidence type="ECO:0000256" key="4">
    <source>
        <dbReference type="ARBA" id="ARBA00013139"/>
    </source>
</evidence>